<protein>
    <submittedName>
        <fullName evidence="8">Response regulator receiver domain-containing protein</fullName>
    </submittedName>
</protein>
<dbReference type="GO" id="GO:0032993">
    <property type="term" value="C:protein-DNA complex"/>
    <property type="evidence" value="ECO:0007669"/>
    <property type="project" value="TreeGrafter"/>
</dbReference>
<sequence>MSTSVTPTLTLPAAPADNRFRLLLVQDDLDAARLILGFLGRTGFECFYAGDSEAALTAISELKPHLLLTQNEGERIDGGALCRFVREKSGIPIVIFGPGDEAAEVAAFKIGADDYMPSPLRPAILMARVVASLRRAYRYNAAPAKADNPFGLAMDEEETEGVLPSGWARCDTCGYAGPRLKFEREDMLGDIKMRCPNCNSTEHVVISLD</sequence>
<evidence type="ECO:0000313" key="9">
    <source>
        <dbReference type="Proteomes" id="UP000237684"/>
    </source>
</evidence>
<evidence type="ECO:0000256" key="4">
    <source>
        <dbReference type="ARBA" id="ARBA00023125"/>
    </source>
</evidence>
<reference evidence="8 9" key="1">
    <citation type="journal article" date="2018" name="Syst. Appl. Microbiol.">
        <title>Abditibacterium utsteinense sp. nov., the first cultivated member of candidate phylum FBP, isolated from ice-free Antarctic soil samples.</title>
        <authorList>
            <person name="Tahon G."/>
            <person name="Tytgat B."/>
            <person name="Lebbe L."/>
            <person name="Carlier A."/>
            <person name="Willems A."/>
        </authorList>
    </citation>
    <scope>NUCLEOTIDE SEQUENCE [LARGE SCALE GENOMIC DNA]</scope>
    <source>
        <strain evidence="8 9">LMG 29911</strain>
    </source>
</reference>
<dbReference type="OrthoDB" id="9802426at2"/>
<evidence type="ECO:0000256" key="6">
    <source>
        <dbReference type="PROSITE-ProRule" id="PRU00169"/>
    </source>
</evidence>
<dbReference type="InterPro" id="IPR039420">
    <property type="entry name" value="WalR-like"/>
</dbReference>
<dbReference type="InParanoid" id="A0A2S8SP22"/>
<dbReference type="SMART" id="SM00448">
    <property type="entry name" value="REC"/>
    <property type="match status" value="1"/>
</dbReference>
<evidence type="ECO:0000256" key="5">
    <source>
        <dbReference type="ARBA" id="ARBA00023163"/>
    </source>
</evidence>
<keyword evidence="2" id="KW-0902">Two-component regulatory system</keyword>
<evidence type="ECO:0000256" key="3">
    <source>
        <dbReference type="ARBA" id="ARBA00023015"/>
    </source>
</evidence>
<dbReference type="GO" id="GO:0005829">
    <property type="term" value="C:cytosol"/>
    <property type="evidence" value="ECO:0007669"/>
    <property type="project" value="TreeGrafter"/>
</dbReference>
<evidence type="ECO:0000313" key="8">
    <source>
        <dbReference type="EMBL" id="PQV62540.1"/>
    </source>
</evidence>
<keyword evidence="9" id="KW-1185">Reference proteome</keyword>
<feature type="domain" description="Response regulatory" evidence="7">
    <location>
        <begin position="21"/>
        <end position="133"/>
    </location>
</feature>
<dbReference type="Proteomes" id="UP000237684">
    <property type="component" value="Unassembled WGS sequence"/>
</dbReference>
<dbReference type="SUPFAM" id="SSF52172">
    <property type="entry name" value="CheY-like"/>
    <property type="match status" value="1"/>
</dbReference>
<dbReference type="GO" id="GO:0000156">
    <property type="term" value="F:phosphorelay response regulator activity"/>
    <property type="evidence" value="ECO:0007669"/>
    <property type="project" value="TreeGrafter"/>
</dbReference>
<evidence type="ECO:0000256" key="2">
    <source>
        <dbReference type="ARBA" id="ARBA00023012"/>
    </source>
</evidence>
<dbReference type="PANTHER" id="PTHR48111">
    <property type="entry name" value="REGULATOR OF RPOS"/>
    <property type="match status" value="1"/>
</dbReference>
<gene>
    <name evidence="8" type="ORF">B1R32_1291</name>
</gene>
<dbReference type="InterPro" id="IPR001789">
    <property type="entry name" value="Sig_transdc_resp-reg_receiver"/>
</dbReference>
<keyword evidence="5" id="KW-0804">Transcription</keyword>
<dbReference type="GO" id="GO:0006355">
    <property type="term" value="P:regulation of DNA-templated transcription"/>
    <property type="evidence" value="ECO:0007669"/>
    <property type="project" value="TreeGrafter"/>
</dbReference>
<dbReference type="GO" id="GO:0000976">
    <property type="term" value="F:transcription cis-regulatory region binding"/>
    <property type="evidence" value="ECO:0007669"/>
    <property type="project" value="TreeGrafter"/>
</dbReference>
<evidence type="ECO:0000259" key="7">
    <source>
        <dbReference type="PROSITE" id="PS50110"/>
    </source>
</evidence>
<dbReference type="InterPro" id="IPR011006">
    <property type="entry name" value="CheY-like_superfamily"/>
</dbReference>
<dbReference type="Pfam" id="PF00072">
    <property type="entry name" value="Response_reg"/>
    <property type="match status" value="1"/>
</dbReference>
<keyword evidence="1" id="KW-0597">Phosphoprotein</keyword>
<organism evidence="8 9">
    <name type="scientific">Abditibacterium utsteinense</name>
    <dbReference type="NCBI Taxonomy" id="1960156"/>
    <lineage>
        <taxon>Bacteria</taxon>
        <taxon>Pseudomonadati</taxon>
        <taxon>Abditibacteriota</taxon>
        <taxon>Abditibacteriia</taxon>
        <taxon>Abditibacteriales</taxon>
        <taxon>Abditibacteriaceae</taxon>
        <taxon>Abditibacterium</taxon>
    </lineage>
</organism>
<dbReference type="EMBL" id="NIGF01000029">
    <property type="protein sequence ID" value="PQV62540.1"/>
    <property type="molecule type" value="Genomic_DNA"/>
</dbReference>
<name>A0A2S8SP22_9BACT</name>
<proteinExistence type="predicted"/>
<dbReference type="Gene3D" id="6.10.250.690">
    <property type="match status" value="1"/>
</dbReference>
<dbReference type="RefSeq" id="WP_106381282.1">
    <property type="nucleotide sequence ID" value="NZ_NIGF01000029.1"/>
</dbReference>
<dbReference type="Gene3D" id="3.40.50.2300">
    <property type="match status" value="1"/>
</dbReference>
<keyword evidence="3" id="KW-0805">Transcription regulation</keyword>
<dbReference type="PROSITE" id="PS50110">
    <property type="entry name" value="RESPONSE_REGULATORY"/>
    <property type="match status" value="1"/>
</dbReference>
<dbReference type="PANTHER" id="PTHR48111:SF1">
    <property type="entry name" value="TWO-COMPONENT RESPONSE REGULATOR ORR33"/>
    <property type="match status" value="1"/>
</dbReference>
<evidence type="ECO:0000256" key="1">
    <source>
        <dbReference type="ARBA" id="ARBA00022553"/>
    </source>
</evidence>
<comment type="caution">
    <text evidence="6">Lacks conserved residue(s) required for the propagation of feature annotation.</text>
</comment>
<keyword evidence="4" id="KW-0238">DNA-binding</keyword>
<dbReference type="AlphaFoldDB" id="A0A2S8SP22"/>
<comment type="caution">
    <text evidence="8">The sequence shown here is derived from an EMBL/GenBank/DDBJ whole genome shotgun (WGS) entry which is preliminary data.</text>
</comment>
<accession>A0A2S8SP22</accession>